<name>A0A968KUQ3_9SPIO</name>
<dbReference type="GO" id="GO:0016042">
    <property type="term" value="P:lipid catabolic process"/>
    <property type="evidence" value="ECO:0007669"/>
    <property type="project" value="UniProtKB-UniRule"/>
</dbReference>
<evidence type="ECO:0000259" key="5">
    <source>
        <dbReference type="PROSITE" id="PS51635"/>
    </source>
</evidence>
<dbReference type="Proteomes" id="UP000778951">
    <property type="component" value="Unassembled WGS sequence"/>
</dbReference>
<dbReference type="EMBL" id="JAATLM010000001">
    <property type="protein sequence ID" value="NIZ69365.1"/>
    <property type="molecule type" value="Genomic_DNA"/>
</dbReference>
<dbReference type="Gene3D" id="3.40.1090.10">
    <property type="entry name" value="Cytosolic phospholipase A2 catalytic domain"/>
    <property type="match status" value="2"/>
</dbReference>
<feature type="short sequence motif" description="DGA/G" evidence="4">
    <location>
        <begin position="197"/>
        <end position="199"/>
    </location>
</feature>
<keyword evidence="2 4" id="KW-0442">Lipid degradation</keyword>
<protein>
    <recommendedName>
        <fullName evidence="5">PNPLA domain-containing protein</fullName>
    </recommendedName>
</protein>
<accession>A0A968KUQ3</accession>
<dbReference type="RefSeq" id="WP_167695458.1">
    <property type="nucleotide sequence ID" value="NZ_CP118181.1"/>
</dbReference>
<dbReference type="PROSITE" id="PS51635">
    <property type="entry name" value="PNPLA"/>
    <property type="match status" value="1"/>
</dbReference>
<feature type="short sequence motif" description="GXSXG" evidence="4">
    <location>
        <begin position="44"/>
        <end position="48"/>
    </location>
</feature>
<reference evidence="6" key="1">
    <citation type="submission" date="2020-03" db="EMBL/GenBank/DDBJ databases">
        <title>Spirochaetal bacteria isolated from arthropods constitute a novel genus Entomospira genus novum within the order Spirochaetales.</title>
        <authorList>
            <person name="Grana-Miraglia L."/>
            <person name="Sikutova S."/>
            <person name="Fingerle V."/>
            <person name="Sing A."/>
            <person name="Castillo-Ramirez S."/>
            <person name="Margos G."/>
            <person name="Rudolf I."/>
        </authorList>
    </citation>
    <scope>NUCLEOTIDE SEQUENCE</scope>
    <source>
        <strain evidence="6">BR149</strain>
    </source>
</reference>
<feature type="active site" description="Proton acceptor" evidence="4">
    <location>
        <position position="197"/>
    </location>
</feature>
<dbReference type="PANTHER" id="PTHR14226:SF29">
    <property type="entry name" value="NEUROPATHY TARGET ESTERASE SWS"/>
    <property type="match status" value="1"/>
</dbReference>
<dbReference type="InterPro" id="IPR050301">
    <property type="entry name" value="NTE"/>
</dbReference>
<evidence type="ECO:0000313" key="7">
    <source>
        <dbReference type="Proteomes" id="UP000778951"/>
    </source>
</evidence>
<comment type="caution">
    <text evidence="6">The sequence shown here is derived from an EMBL/GenBank/DDBJ whole genome shotgun (WGS) entry which is preliminary data.</text>
</comment>
<dbReference type="GO" id="GO:0016787">
    <property type="term" value="F:hydrolase activity"/>
    <property type="evidence" value="ECO:0007669"/>
    <property type="project" value="UniProtKB-UniRule"/>
</dbReference>
<feature type="short sequence motif" description="GXGXXG" evidence="4">
    <location>
        <begin position="15"/>
        <end position="20"/>
    </location>
</feature>
<dbReference type="PANTHER" id="PTHR14226">
    <property type="entry name" value="NEUROPATHY TARGET ESTERASE/SWISS CHEESE D.MELANOGASTER"/>
    <property type="match status" value="1"/>
</dbReference>
<dbReference type="InterPro" id="IPR002641">
    <property type="entry name" value="PNPLA_dom"/>
</dbReference>
<feature type="active site" description="Nucleophile" evidence="4">
    <location>
        <position position="46"/>
    </location>
</feature>
<keyword evidence="3 4" id="KW-0443">Lipid metabolism</keyword>
<proteinExistence type="predicted"/>
<evidence type="ECO:0000256" key="4">
    <source>
        <dbReference type="PROSITE-ProRule" id="PRU01161"/>
    </source>
</evidence>
<keyword evidence="1 4" id="KW-0378">Hydrolase</keyword>
<feature type="domain" description="PNPLA" evidence="5">
    <location>
        <begin position="11"/>
        <end position="210"/>
    </location>
</feature>
<evidence type="ECO:0000313" key="6">
    <source>
        <dbReference type="EMBL" id="NIZ69365.1"/>
    </source>
</evidence>
<dbReference type="SUPFAM" id="SSF52151">
    <property type="entry name" value="FabD/lysophospholipase-like"/>
    <property type="match status" value="1"/>
</dbReference>
<dbReference type="AlphaFoldDB" id="A0A968KUQ3"/>
<sequence length="302" mass="33761">MQQRTFTKLGLALAGGGGKGAYQVGVFRALIESGLFSKVQAISGTSVGSLNAVLFAHKDLALAHYLWLSVIEKEIIQFNSNKWSKDLAYWKGLWQRFQNEEQSLNSFIDFMKRSPLPLGMFDREGLLHIMRQEIDWSVLIESGIELYATATNVSTKCQENFILNNLSVAKVEDILLASSAIPGVFSPVLIDGCQYYDGGLYQNLPIDILYEAGCDLIITVPLFRAIDKVKDKKKYPRAKIIELMPEQSLGGINGVLDFSPKSVRAFMKAGYDQHIELLHAISKLFREIPKEKDSNHAGTLLR</sequence>
<gene>
    <name evidence="6" type="ORF">HCT48_03940</name>
</gene>
<evidence type="ECO:0000256" key="3">
    <source>
        <dbReference type="ARBA" id="ARBA00023098"/>
    </source>
</evidence>
<keyword evidence="7" id="KW-1185">Reference proteome</keyword>
<dbReference type="InterPro" id="IPR016035">
    <property type="entry name" value="Acyl_Trfase/lysoPLipase"/>
</dbReference>
<evidence type="ECO:0000256" key="1">
    <source>
        <dbReference type="ARBA" id="ARBA00022801"/>
    </source>
</evidence>
<organism evidence="6 7">
    <name type="scientific">Entomospira culicis</name>
    <dbReference type="NCBI Taxonomy" id="2719989"/>
    <lineage>
        <taxon>Bacteria</taxon>
        <taxon>Pseudomonadati</taxon>
        <taxon>Spirochaetota</taxon>
        <taxon>Spirochaetia</taxon>
        <taxon>Spirochaetales</taxon>
        <taxon>Spirochaetaceae</taxon>
        <taxon>Entomospira</taxon>
    </lineage>
</organism>
<dbReference type="Pfam" id="PF01734">
    <property type="entry name" value="Patatin"/>
    <property type="match status" value="1"/>
</dbReference>
<evidence type="ECO:0000256" key="2">
    <source>
        <dbReference type="ARBA" id="ARBA00022963"/>
    </source>
</evidence>